<sequence>MSENRPPLTKREKYALIKPHLGEIIQLKRRINRNQPEENQENEQFDQDNKQLQQIFDELWKDRVSENDVLNVIIEYQDGKLVPVEQKQRKQTNLDIIVAQSQTIYLIKPVFQQYSPGWKTRLSDHIRNFLLLKDGHILFSKSWLKNEKFILSAPLIFRPAYNIILHPVLQLIDRYFATDQCPTHPGGIFYITGDQGVGKTSLMLILMSSLSDHSLGFHYQKGIKDKKDSIQNFEPAIINNGEVIFFEYEPEEEGFNSYHIHIHDDSPPPKTIKDNHLYIIFTSPDQNRLPILNQDSSAPSGKKSSSHSGQTQPAPSSQKQLPRPALQPGQICFVFRLPTFSLAEDAAVMVGCTPTVPSSLLSPEDMELRKEELQQLFHIEREKAQRAVRLPFEIEDLPITSKKAPATMLLKSIVGDGTDSSKRWNTFMNDFVQHLVDWSKNSPFNVCMTTFLSDVFQLHVRPGRGEDPKSENKRPTWTSAVETLTDSIQTINKTPEGHPTTPNFSQLEDTQESVGTIIAWYLGSQTDIATFFTTLYRKIVEYRDLQTDQERVLAIIDWLIDQLKIYFERDEKQALYIKELIRSVVLSELNERDSESKRERRQILETKKKETLFRLVKSYIQLHPDVRTDIEKLSELSKSNASIAPQLDSLKKQFEEPGILEVLHRLIVQDEMERISQDNKMDDQAKRTCLSGTLIDMMIAPSYNSHKSALQSLFVLPAKEERTADTDLRDNLMRLHAESSGKTPEDGLSLIAESLVQYLLDSQTDTNPPSSDEISLDFSERKRARLVCDLLTMIVNPKHKSVETRLESVRKEIDAVQNRLSFVLLMDRFFFVARNMNILVTPHSILKGLSERAESIPDLDLNVERRQVFYRNLRDTGLSKWVAEATKTLLGKMKPDDTQSAMENVISSILANLKKVIDKFFDACKKGLNPIDNPKWLAIIRSMMNTILFLIDAGTSRTQIMKECENLGELLEAVYEAHKTHLESVADYSPHRVVLDDDENAADYMNDLTIFSTHFSTLDGRTPNTRFGGATQPDFDVESLKTLRLPRTLQIRSTSQNCLERMSIALFARNMLWFLKMEELLPFFNSGYVRQFFVEFLPNKNPGDVVHRSFVDFMNMTGLLSQQNFGLEWDKFDGRLNNKKAAKESGTYTRQQMMNSKSLLSQKHLETMSQSEIFQAPADIIAIDYPQKDEYQPFQKFLTKQFGVYLLLWASTELLSEAAEGAASQESETQKTMSSQKVGHTSLSSGPEKTVHCLNVARASIFGPSPRWLTSTDTRTNRGLSFLWDGVLKSKEPTALTQVADSNHSRIMGFNSDHILFEHILDAAWDDITTLVPAIPNYKKATERPTLVSSVFSLIFKKTQAAIDKMKDQISFVAISPFVEQIVQSEVISAIARLMTQENYTIFRKAQEATLINQLPIFVEEPLVCISFLLRFPTPIRFGMTITSFHNELLFLGEGQRFSDYAPLLNTTSTMVTFMSMLSFPKVTNRSVKDSPFPRTLSATKRGETDFYAEELQDLKGKRLEGLDALIVSRGSEATHETIFMPIQATSSKKHSLVPKGIDLFQQLLFQAMCHLEPSEGIVAMYNYATTLEDISFPPQIGILGFHMVSSLLKFEGNTLEHMPSILRHRDHLLVTTPDEPHSTMTTREITDTLLANVGHYPTFSTEFDPWTTTLSSVNALTDPCLTLPFRWKGLYDLFWKSSADGSSCEGNSPPITKDEEKAKDEKKVKNWQDRMVRRTMQELNRIGVSPDDLGEAETERVNAFSNFVLYTAISCRRNELLDPKTIHITSTDDANFVGLVKTLVRPLDSETLKCLLPSITHQESTSIDSFRDKRLRCLDKLCRQPCIDARLHIVTWIMSNHAMKLIRSPAQECLSVLQSEKDGGVFRVPTRNNLSAILHCGTVLLDNISPLPDIVTSPAEEPGQPQSDPPSVTLNQTASQLSNPLPHSPIVSEPPHRSKTLRIPLHSFVLAKYGFSDSIPALCELTQNQVKQEVTNVTPAPLSRWHPRRVMIDPMLLPQSDQPKSLSSFATFIHRLFNNPFIPVTTCPSPEFPALPLDHSFLTTQIPNIGVIQPNPTFVFVKSGSDFFNSPNTPCLDGVDTTTESRTFPIAFSTGYKGTDLREEMKDVFEPLTRLLPDNFPTGRPSLVHVDTEGNQKQRKTSSSKEGAEVDARRIVASAIEKMGATSTTHLFMFVVDEDMADHESLPMSLLSSDGCVLSGMMRQRSLADVLWILFLTRISREVMALPLITSIGPSDFTGLLIPFLANTLVQTPLLDLEKPSTESSETPISRQEQRFKYNDEVFTRDLPDFVPKILNILISYVTTSPLDEANMISSVGIELLMLAYPHITEPTQILLLSRLLMACPSHQIGRSRLDILVDHPSPKVGLVSLIRWFQLLNSYIDKDTVEKRPIKQTIEDHNFSSAKISSNLLRAFYQIFEHDGPDDHIIQLVKAIKPLLDYSLMMMLMPFITQLFAFLTCLKVGNKTYPAERWTRDDYYDGGFGLYYNLLKPVNPSKLNDCSVITNAVALRVSSLNPRYIGNGDYTFEITWLCNRTANVTELNFAEDIGVGIKT</sequence>
<organism evidence="2 3">
    <name type="scientific">Blattamonas nauphoetae</name>
    <dbReference type="NCBI Taxonomy" id="2049346"/>
    <lineage>
        <taxon>Eukaryota</taxon>
        <taxon>Metamonada</taxon>
        <taxon>Preaxostyla</taxon>
        <taxon>Oxymonadida</taxon>
        <taxon>Blattamonas</taxon>
    </lineage>
</organism>
<keyword evidence="3" id="KW-1185">Reference proteome</keyword>
<feature type="compositionally biased region" description="Polar residues" evidence="1">
    <location>
        <begin position="1701"/>
        <end position="1711"/>
    </location>
</feature>
<feature type="compositionally biased region" description="Polar residues" evidence="1">
    <location>
        <begin position="310"/>
        <end position="320"/>
    </location>
</feature>
<feature type="region of interest" description="Disordered" evidence="1">
    <location>
        <begin position="288"/>
        <end position="323"/>
    </location>
</feature>
<evidence type="ECO:0000313" key="2">
    <source>
        <dbReference type="EMBL" id="KAK2957194.1"/>
    </source>
</evidence>
<feature type="compositionally biased region" description="Polar residues" evidence="1">
    <location>
        <begin position="1230"/>
        <end position="1246"/>
    </location>
</feature>
<accession>A0ABQ9Y0D8</accession>
<name>A0ABQ9Y0D8_9EUKA</name>
<feature type="region of interest" description="Disordered" evidence="1">
    <location>
        <begin position="2140"/>
        <end position="2166"/>
    </location>
</feature>
<protein>
    <submittedName>
        <fullName evidence="2">Uncharacterized protein</fullName>
    </submittedName>
</protein>
<feature type="compositionally biased region" description="Polar residues" evidence="1">
    <location>
        <begin position="1921"/>
        <end position="1942"/>
    </location>
</feature>
<dbReference type="EMBL" id="JARBJD010000048">
    <property type="protein sequence ID" value="KAK2957194.1"/>
    <property type="molecule type" value="Genomic_DNA"/>
</dbReference>
<evidence type="ECO:0000313" key="3">
    <source>
        <dbReference type="Proteomes" id="UP001281761"/>
    </source>
</evidence>
<feature type="compositionally biased region" description="Basic and acidic residues" evidence="1">
    <location>
        <begin position="1713"/>
        <end position="1724"/>
    </location>
</feature>
<feature type="compositionally biased region" description="Low complexity" evidence="1">
    <location>
        <begin position="296"/>
        <end position="309"/>
    </location>
</feature>
<gene>
    <name evidence="2" type="ORF">BLNAU_7788</name>
</gene>
<comment type="caution">
    <text evidence="2">The sequence shown here is derived from an EMBL/GenBank/DDBJ whole genome shotgun (WGS) entry which is preliminary data.</text>
</comment>
<proteinExistence type="predicted"/>
<feature type="region of interest" description="Disordered" evidence="1">
    <location>
        <begin position="1911"/>
        <end position="1954"/>
    </location>
</feature>
<evidence type="ECO:0000256" key="1">
    <source>
        <dbReference type="SAM" id="MobiDB-lite"/>
    </source>
</evidence>
<feature type="region of interest" description="Disordered" evidence="1">
    <location>
        <begin position="1221"/>
        <end position="1246"/>
    </location>
</feature>
<feature type="region of interest" description="Disordered" evidence="1">
    <location>
        <begin position="1701"/>
        <end position="1724"/>
    </location>
</feature>
<dbReference type="Proteomes" id="UP001281761">
    <property type="component" value="Unassembled WGS sequence"/>
</dbReference>
<reference evidence="2 3" key="1">
    <citation type="journal article" date="2022" name="bioRxiv">
        <title>Genomics of Preaxostyla Flagellates Illuminates Evolutionary Transitions and the Path Towards Mitochondrial Loss.</title>
        <authorList>
            <person name="Novak L.V.F."/>
            <person name="Treitli S.C."/>
            <person name="Pyrih J."/>
            <person name="Halakuc P."/>
            <person name="Pipaliya S.V."/>
            <person name="Vacek V."/>
            <person name="Brzon O."/>
            <person name="Soukal P."/>
            <person name="Eme L."/>
            <person name="Dacks J.B."/>
            <person name="Karnkowska A."/>
            <person name="Elias M."/>
            <person name="Hampl V."/>
        </authorList>
    </citation>
    <scope>NUCLEOTIDE SEQUENCE [LARGE SCALE GENOMIC DNA]</scope>
    <source>
        <strain evidence="2">NAU3</strain>
        <tissue evidence="2">Gut</tissue>
    </source>
</reference>